<gene>
    <name evidence="1" type="ORF">AVDCRST_MAG33-1498</name>
</gene>
<dbReference type="EMBL" id="CADCWK010000154">
    <property type="protein sequence ID" value="CAA9558827.1"/>
    <property type="molecule type" value="Genomic_DNA"/>
</dbReference>
<protein>
    <submittedName>
        <fullName evidence="1">Uncharacterized protein</fullName>
    </submittedName>
</protein>
<reference evidence="1" key="1">
    <citation type="submission" date="2020-02" db="EMBL/GenBank/DDBJ databases">
        <authorList>
            <person name="Meier V. D."/>
        </authorList>
    </citation>
    <scope>NUCLEOTIDE SEQUENCE</scope>
    <source>
        <strain evidence="1">AVDCRST_MAG33</strain>
    </source>
</reference>
<sequence length="47" mass="5403">MPLEAAEHQVSSTTWRFTRHRAMDVPMVSVATTRGLPYIKMMDPRLS</sequence>
<organism evidence="1">
    <name type="scientific">uncultured Thermomicrobiales bacterium</name>
    <dbReference type="NCBI Taxonomy" id="1645740"/>
    <lineage>
        <taxon>Bacteria</taxon>
        <taxon>Pseudomonadati</taxon>
        <taxon>Thermomicrobiota</taxon>
        <taxon>Thermomicrobia</taxon>
        <taxon>Thermomicrobiales</taxon>
        <taxon>environmental samples</taxon>
    </lineage>
</organism>
<name>A0A6J4UTN6_9BACT</name>
<dbReference type="AlphaFoldDB" id="A0A6J4UTN6"/>
<evidence type="ECO:0000313" key="1">
    <source>
        <dbReference type="EMBL" id="CAA9558827.1"/>
    </source>
</evidence>
<accession>A0A6J4UTN6</accession>
<proteinExistence type="predicted"/>